<accession>A0ABT2ES37</accession>
<organism evidence="1 2">
    <name type="scientific">Candidatus Fervidibacter sacchari</name>
    <dbReference type="NCBI Taxonomy" id="1448929"/>
    <lineage>
        <taxon>Bacteria</taxon>
        <taxon>Candidatus Fervidibacterota</taxon>
        <taxon>Candidatus Fervidibacter</taxon>
    </lineage>
</organism>
<proteinExistence type="predicted"/>
<dbReference type="RefSeq" id="WP_018195642.1">
    <property type="nucleotide sequence ID" value="NZ_CP130454.1"/>
</dbReference>
<keyword evidence="2" id="KW-1185">Reference proteome</keyword>
<dbReference type="Proteomes" id="UP001204798">
    <property type="component" value="Unassembled WGS sequence"/>
</dbReference>
<gene>
    <name evidence="1" type="ORF">M2350_003220</name>
</gene>
<sequence length="89" mass="10026">MERWVVKAVVQGKTLVLEEELPLPDGTTVTVTVIPQDLEEQRRQALYAQLEAKGFIKVPKTSPDKITHNPPVAVTGKPLSQIIIEERRR</sequence>
<protein>
    <submittedName>
        <fullName evidence="1">Uncharacterized protein</fullName>
    </submittedName>
</protein>
<evidence type="ECO:0000313" key="1">
    <source>
        <dbReference type="EMBL" id="MCS3920783.1"/>
    </source>
</evidence>
<name>A0ABT2ES37_9BACT</name>
<dbReference type="EMBL" id="JANUCP010000007">
    <property type="protein sequence ID" value="MCS3920783.1"/>
    <property type="molecule type" value="Genomic_DNA"/>
</dbReference>
<reference evidence="1 2" key="1">
    <citation type="submission" date="2022-08" db="EMBL/GenBank/DDBJ databases">
        <title>Bacterial and archaeal communities from various locations to study Microbial Dark Matter (Phase II).</title>
        <authorList>
            <person name="Stepanauskas R."/>
        </authorList>
    </citation>
    <scope>NUCLEOTIDE SEQUENCE [LARGE SCALE GENOMIC DNA]</scope>
    <source>
        <strain evidence="1 2">PD1</strain>
    </source>
</reference>
<comment type="caution">
    <text evidence="1">The sequence shown here is derived from an EMBL/GenBank/DDBJ whole genome shotgun (WGS) entry which is preliminary data.</text>
</comment>
<evidence type="ECO:0000313" key="2">
    <source>
        <dbReference type="Proteomes" id="UP001204798"/>
    </source>
</evidence>